<dbReference type="EMBL" id="LSSM01001857">
    <property type="protein sequence ID" value="OMJ24316.1"/>
    <property type="molecule type" value="Genomic_DNA"/>
</dbReference>
<dbReference type="InterPro" id="IPR029164">
    <property type="entry name" value="PIG-Y"/>
</dbReference>
<dbReference type="AlphaFoldDB" id="A0A1R1X9Q3"/>
<feature type="transmembrane region" description="Helical" evidence="2">
    <location>
        <begin position="233"/>
        <end position="254"/>
    </location>
</feature>
<keyword evidence="2" id="KW-1133">Transmembrane helix</keyword>
<dbReference type="PANTHER" id="PTHR36485">
    <property type="entry name" value="OS01G0939000 PROTEIN"/>
    <property type="match status" value="1"/>
</dbReference>
<reference evidence="5" key="1">
    <citation type="submission" date="2017-01" db="EMBL/GenBank/DDBJ databases">
        <authorList>
            <person name="Wang Y."/>
            <person name="White M."/>
            <person name="Kvist S."/>
            <person name="Moncalvo J.-M."/>
        </authorList>
    </citation>
    <scope>NUCLEOTIDE SEQUENCE [LARGE SCALE GENOMIC DNA]</scope>
    <source>
        <strain evidence="5">ID-206-W2</strain>
    </source>
</reference>
<evidence type="ECO:0000313" key="4">
    <source>
        <dbReference type="EMBL" id="OMJ24316.1"/>
    </source>
</evidence>
<keyword evidence="2" id="KW-0472">Membrane</keyword>
<dbReference type="Pfam" id="PF15159">
    <property type="entry name" value="PIG-Y"/>
    <property type="match status" value="1"/>
</dbReference>
<dbReference type="EMBL" id="LSSM01006131">
    <property type="protein sequence ID" value="OMJ11342.1"/>
    <property type="molecule type" value="Genomic_DNA"/>
</dbReference>
<protein>
    <submittedName>
        <fullName evidence="3">Uncharacterized protein</fullName>
    </submittedName>
</protein>
<feature type="compositionally biased region" description="Polar residues" evidence="1">
    <location>
        <begin position="37"/>
        <end position="52"/>
    </location>
</feature>
<keyword evidence="2" id="KW-0812">Transmembrane</keyword>
<sequence>MKVMGNLASATKNKAISLIPKKKNNDSNSKKSPNTSRKIQVNPDTPLTNINQGPVKVVALARDKNLDKTDSTTIKSAPVNKAESSITSDFTTDSNSNQPSKISINNFSSNKNNVNLSLFEVNSFSSNLKLGDNLGKDRNYKPNNVRYRRGKLKNSNIFTASETSSIIDTSPISSKNISDHSLLRRDDSASSSLSLFHTHLSEHLLDPLFYAPPVYTRNVDNVVVGGDNDTTPIYGYALLIFTILILVLFIYALLFSKLMPTSDNLILNAIKKDQYYILLAPISGLTAIFFVFGNWMGMKYFRHN</sequence>
<comment type="caution">
    <text evidence="3">The sequence shown here is derived from an EMBL/GenBank/DDBJ whole genome shotgun (WGS) entry which is preliminary data.</text>
</comment>
<dbReference type="OrthoDB" id="2157498at2759"/>
<evidence type="ECO:0000256" key="2">
    <source>
        <dbReference type="SAM" id="Phobius"/>
    </source>
</evidence>
<evidence type="ECO:0000256" key="1">
    <source>
        <dbReference type="SAM" id="MobiDB-lite"/>
    </source>
</evidence>
<keyword evidence="5" id="KW-1185">Reference proteome</keyword>
<accession>A0A1R1X9Q3</accession>
<evidence type="ECO:0000313" key="3">
    <source>
        <dbReference type="EMBL" id="OMJ11342.1"/>
    </source>
</evidence>
<gene>
    <name evidence="4" type="ORF">AYI69_g4682</name>
    <name evidence="3" type="ORF">AYI69_g9868</name>
</gene>
<organism evidence="3 5">
    <name type="scientific">Smittium culicis</name>
    <dbReference type="NCBI Taxonomy" id="133412"/>
    <lineage>
        <taxon>Eukaryota</taxon>
        <taxon>Fungi</taxon>
        <taxon>Fungi incertae sedis</taxon>
        <taxon>Zoopagomycota</taxon>
        <taxon>Kickxellomycotina</taxon>
        <taxon>Harpellomycetes</taxon>
        <taxon>Harpellales</taxon>
        <taxon>Legeriomycetaceae</taxon>
        <taxon>Smittium</taxon>
    </lineage>
</organism>
<dbReference type="PANTHER" id="PTHR36485:SF1">
    <property type="entry name" value="TRANSMEMBRANE PROTEIN"/>
    <property type="match status" value="1"/>
</dbReference>
<reference evidence="3" key="2">
    <citation type="submission" date="2017-01" db="EMBL/GenBank/DDBJ databases">
        <authorList>
            <person name="Mah S.A."/>
            <person name="Swanson W.J."/>
            <person name="Moy G.W."/>
            <person name="Vacquier V.D."/>
        </authorList>
    </citation>
    <scope>NUCLEOTIDE SEQUENCE [LARGE SCALE GENOMIC DNA]</scope>
    <source>
        <strain evidence="3">ID-206-W2</strain>
    </source>
</reference>
<name>A0A1R1X9Q3_9FUNG</name>
<feature type="region of interest" description="Disordered" evidence="1">
    <location>
        <begin position="14"/>
        <end position="52"/>
    </location>
</feature>
<evidence type="ECO:0000313" key="5">
    <source>
        <dbReference type="Proteomes" id="UP000187429"/>
    </source>
</evidence>
<dbReference type="Proteomes" id="UP000187429">
    <property type="component" value="Unassembled WGS sequence"/>
</dbReference>
<feature type="transmembrane region" description="Helical" evidence="2">
    <location>
        <begin position="275"/>
        <end position="296"/>
    </location>
</feature>
<proteinExistence type="predicted"/>